<dbReference type="OrthoDB" id="1523296at2"/>
<dbReference type="Proteomes" id="UP000324536">
    <property type="component" value="Chromosome"/>
</dbReference>
<dbReference type="NCBIfam" id="TIGR03347">
    <property type="entry name" value="VI_chp_1"/>
    <property type="match status" value="1"/>
</dbReference>
<dbReference type="InterPro" id="IPR010732">
    <property type="entry name" value="T6SS_TssG-like"/>
</dbReference>
<dbReference type="EMBL" id="CP043506">
    <property type="protein sequence ID" value="QEO16462.1"/>
    <property type="molecule type" value="Genomic_DNA"/>
</dbReference>
<dbReference type="PANTHER" id="PTHR35564">
    <property type="match status" value="1"/>
</dbReference>
<dbReference type="KEGG" id="acek:FLP30_00735"/>
<organism evidence="1 2">
    <name type="scientific">Acetobacter vaccinii</name>
    <dbReference type="NCBI Taxonomy" id="2592655"/>
    <lineage>
        <taxon>Bacteria</taxon>
        <taxon>Pseudomonadati</taxon>
        <taxon>Pseudomonadota</taxon>
        <taxon>Alphaproteobacteria</taxon>
        <taxon>Acetobacterales</taxon>
        <taxon>Acetobacteraceae</taxon>
        <taxon>Acetobacter</taxon>
    </lineage>
</organism>
<proteinExistence type="predicted"/>
<accession>A0A5C1YNP2</accession>
<protein>
    <submittedName>
        <fullName evidence="1">Type VI secretion system baseplate subunit TssG</fullName>
    </submittedName>
</protein>
<sequence>MTEDDDNPQALAADTPEVEVLPQLPDPGQLAFPNLLRFAQAYARREMEKTGRKTPFRDSILFRSFPSFGFPGGEVASLKALPESEDWPLEAEVTFLGFYGTSSPLPNFWTERVLAGGQAADNIRDLLDLFGNPLVHILGDIWRHCHLYAQFRNADVKAFAQPFLALGGLDSAVLSDKECLRLLPLSGLLSQYERSAPVLERILSAYMGMTVRVVEGVLRRIVLPRAAQFLPGAAGVALGQGLRLGESFEDTSTTIAITITAQDSEALQALLPGGERHSALCAFTRTIMRDPLACRIDVVIEQAANAAFRLGESHLGWTSWLSPQGEQAIDVGFV</sequence>
<dbReference type="AlphaFoldDB" id="A0A5C1YNP2"/>
<keyword evidence="2" id="KW-1185">Reference proteome</keyword>
<reference evidence="1 2" key="1">
    <citation type="submission" date="2019-09" db="EMBL/GenBank/DDBJ databases">
        <title>Genome sequencing of strain KACC 21233.</title>
        <authorList>
            <person name="Heo J."/>
            <person name="Kim S.-J."/>
            <person name="Kim J.-S."/>
            <person name="Hong S.-B."/>
            <person name="Kwon S.-W."/>
        </authorList>
    </citation>
    <scope>NUCLEOTIDE SEQUENCE [LARGE SCALE GENOMIC DNA]</scope>
    <source>
        <strain evidence="1 2">KACC 21233</strain>
    </source>
</reference>
<name>A0A5C1YNP2_9PROT</name>
<dbReference type="Pfam" id="PF06996">
    <property type="entry name" value="T6SS_TssG"/>
    <property type="match status" value="1"/>
</dbReference>
<evidence type="ECO:0000313" key="2">
    <source>
        <dbReference type="Proteomes" id="UP000324536"/>
    </source>
</evidence>
<evidence type="ECO:0000313" key="1">
    <source>
        <dbReference type="EMBL" id="QEO16462.1"/>
    </source>
</evidence>
<dbReference type="PANTHER" id="PTHR35564:SF3">
    <property type="entry name" value="TYPE VI SECRETION SYSTEM BASEPLATE SUBUNIT TSSG"/>
    <property type="match status" value="1"/>
</dbReference>
<dbReference type="RefSeq" id="WP_149277903.1">
    <property type="nucleotide sequence ID" value="NZ_CP043506.1"/>
</dbReference>
<gene>
    <name evidence="1" type="primary">tssG</name>
    <name evidence="1" type="ORF">FLP30_00735</name>
</gene>